<evidence type="ECO:0000313" key="1">
    <source>
        <dbReference type="EMBL" id="RGP66035.1"/>
    </source>
</evidence>
<organism evidence="1 2">
    <name type="scientific">Fusarium sporotrichioides</name>
    <dbReference type="NCBI Taxonomy" id="5514"/>
    <lineage>
        <taxon>Eukaryota</taxon>
        <taxon>Fungi</taxon>
        <taxon>Dikarya</taxon>
        <taxon>Ascomycota</taxon>
        <taxon>Pezizomycotina</taxon>
        <taxon>Sordariomycetes</taxon>
        <taxon>Hypocreomycetidae</taxon>
        <taxon>Hypocreales</taxon>
        <taxon>Nectriaceae</taxon>
        <taxon>Fusarium</taxon>
    </lineage>
</organism>
<dbReference type="Proteomes" id="UP000266152">
    <property type="component" value="Unassembled WGS sequence"/>
</dbReference>
<comment type="caution">
    <text evidence="1">The sequence shown here is derived from an EMBL/GenBank/DDBJ whole genome shotgun (WGS) entry which is preliminary data.</text>
</comment>
<keyword evidence="2" id="KW-1185">Reference proteome</keyword>
<evidence type="ECO:0000313" key="2">
    <source>
        <dbReference type="Proteomes" id="UP000266152"/>
    </source>
</evidence>
<dbReference type="AlphaFoldDB" id="A0A395S1B4"/>
<proteinExistence type="predicted"/>
<accession>A0A395S1B4</accession>
<sequence>MSASSETVTPSRFACIFFQSYADPTSVPEACRTGEPDWKHFRDHMKKKHICKCVNNCETPMHFSANHIENILELRKKPGDPYHALWTDMYRLAHPDTVHAPAPYLPTFSQALAVARDPTVGFAKLLVLNFANQGGTSQEEATKNMVTFCKYLPVFHDTLSRIGPRPASHTVSQAVTIENHPSTSTFTSDEYPLQLPTPAADTYASSLDPESTRTEGRIVGEMAQGVQEHMDFLEKEWERYFT</sequence>
<name>A0A395S1B4_FUSSP</name>
<protein>
    <submittedName>
        <fullName evidence="1">Uncharacterized protein</fullName>
    </submittedName>
</protein>
<reference evidence="1 2" key="1">
    <citation type="journal article" date="2018" name="PLoS Pathog.">
        <title>Evolution of structural diversity of trichothecenes, a family of toxins produced by plant pathogenic and entomopathogenic fungi.</title>
        <authorList>
            <person name="Proctor R.H."/>
            <person name="McCormick S.P."/>
            <person name="Kim H.S."/>
            <person name="Cardoza R.E."/>
            <person name="Stanley A.M."/>
            <person name="Lindo L."/>
            <person name="Kelly A."/>
            <person name="Brown D.W."/>
            <person name="Lee T."/>
            <person name="Vaughan M.M."/>
            <person name="Alexander N.J."/>
            <person name="Busman M."/>
            <person name="Gutierrez S."/>
        </authorList>
    </citation>
    <scope>NUCLEOTIDE SEQUENCE [LARGE SCALE GENOMIC DNA]</scope>
    <source>
        <strain evidence="1 2">NRRL 3299</strain>
    </source>
</reference>
<gene>
    <name evidence="1" type="ORF">FSPOR_6861</name>
</gene>
<dbReference type="EMBL" id="PXOF01000097">
    <property type="protein sequence ID" value="RGP66035.1"/>
    <property type="molecule type" value="Genomic_DNA"/>
</dbReference>